<gene>
    <name evidence="2" type="ORF">DRBB29_0149</name>
</gene>
<name>A0AAN1ICX1_BIFBR</name>
<evidence type="ECO:0000313" key="2">
    <source>
        <dbReference type="EMBL" id="AUE17727.1"/>
    </source>
</evidence>
<proteinExistence type="predicted"/>
<dbReference type="AlphaFoldDB" id="A0AAN1ICX1"/>
<dbReference type="Proteomes" id="UP000232496">
    <property type="component" value="Chromosome"/>
</dbReference>
<keyword evidence="2" id="KW-0238">DNA-binding</keyword>
<protein>
    <submittedName>
        <fullName evidence="2">DNA-binding protein</fullName>
    </submittedName>
</protein>
<dbReference type="EMBL" id="CP023198">
    <property type="protein sequence ID" value="AUE17727.1"/>
    <property type="molecule type" value="Genomic_DNA"/>
</dbReference>
<sequence length="139" mass="15160">MPPCRTTTVNPQPANIQDSAGCSLRLLPRRSDDEILSLTGAMQNNKPTPAGMMTLGDYPQRIYPNLCITAIAVNGTVLQPDDGGERFIDNKRYEGTIAEMLEGALGFVARNGKTRVVIRDGKRTGHPRISGNRGTRNNH</sequence>
<reference evidence="2 3" key="1">
    <citation type="submission" date="2017-09" db="EMBL/GenBank/DDBJ databases">
        <title>Comparative genomics and methylome analysis of the gut commensal Bifidobacterium breve.</title>
        <authorList>
            <person name="Bottacini F."/>
            <person name="Morrissey R."/>
            <person name="Roberts R.J."/>
            <person name="James K."/>
            <person name="van Breen J."/>
            <person name="Egan M."/>
            <person name="Lambert J."/>
            <person name="van Limpt K."/>
            <person name="Stanton C."/>
            <person name="Knol J."/>
            <person name="O' Connell Motherway M."/>
            <person name="van Sinderen D."/>
        </authorList>
    </citation>
    <scope>NUCLEOTIDE SEQUENCE [LARGE SCALE GENOMIC DNA]</scope>
    <source>
        <strain evidence="2 3">DRBB29</strain>
    </source>
</reference>
<feature type="region of interest" description="Disordered" evidence="1">
    <location>
        <begin position="120"/>
        <end position="139"/>
    </location>
</feature>
<organism evidence="2 3">
    <name type="scientific">Bifidobacterium breve</name>
    <dbReference type="NCBI Taxonomy" id="1685"/>
    <lineage>
        <taxon>Bacteria</taxon>
        <taxon>Bacillati</taxon>
        <taxon>Actinomycetota</taxon>
        <taxon>Actinomycetes</taxon>
        <taxon>Bifidobacteriales</taxon>
        <taxon>Bifidobacteriaceae</taxon>
        <taxon>Bifidobacterium</taxon>
    </lineage>
</organism>
<accession>A0AAN1ICX1</accession>
<evidence type="ECO:0000256" key="1">
    <source>
        <dbReference type="SAM" id="MobiDB-lite"/>
    </source>
</evidence>
<evidence type="ECO:0000313" key="3">
    <source>
        <dbReference type="Proteomes" id="UP000232496"/>
    </source>
</evidence>
<dbReference type="GO" id="GO:0003677">
    <property type="term" value="F:DNA binding"/>
    <property type="evidence" value="ECO:0007669"/>
    <property type="project" value="UniProtKB-KW"/>
</dbReference>